<comment type="caution">
    <text evidence="6">The sequence shown here is derived from an EMBL/GenBank/DDBJ whole genome shotgun (WGS) entry which is preliminary data.</text>
</comment>
<dbReference type="Gene3D" id="3.30.420.10">
    <property type="entry name" value="Ribonuclease H-like superfamily/Ribonuclease H"/>
    <property type="match status" value="1"/>
</dbReference>
<feature type="compositionally biased region" description="Gly residues" evidence="4">
    <location>
        <begin position="54"/>
        <end position="82"/>
    </location>
</feature>
<dbReference type="PANTHER" id="PTHR30231:SF4">
    <property type="entry name" value="PROTEIN NEN2"/>
    <property type="match status" value="1"/>
</dbReference>
<feature type="domain" description="Exonuclease" evidence="5">
    <location>
        <begin position="101"/>
        <end position="275"/>
    </location>
</feature>
<gene>
    <name evidence="6" type="ORF">GCM10009839_50520</name>
</gene>
<evidence type="ECO:0000313" key="6">
    <source>
        <dbReference type="EMBL" id="GAA2041886.1"/>
    </source>
</evidence>
<evidence type="ECO:0000256" key="3">
    <source>
        <dbReference type="ARBA" id="ARBA00022839"/>
    </source>
</evidence>
<keyword evidence="2" id="KW-0378">Hydrolase</keyword>
<sequence>MTLVNKYAGTCAACKGLVAAEAGTRANVDGAWQTYHHECAPEWKPERPAAEGAAGPGAAPGQGAGHGAGQGSGHSSGHGAGHGPAPVPPQRGAHDGWHRRRLAGFDTETTGRDPRTVRIVSAALVASDGTEKRFLIDPGVEIPAEATAIHGITTEYARAHGTAPRETLDQIADTLAAELRAGTPLVVFNAPYDLTLLEAELARHGLTPLAARAPVAPVIDPLVIDRQMDKFRRGARTLEAQCQFYGVTITHAHDAAADALAALNLAQVIGASYAAVGTLDAVRLHEAQARWKAEQEADRAAYRERRGEKSYAEPEWPTRPLATSA</sequence>
<dbReference type="NCBIfam" id="NF005927">
    <property type="entry name" value="PRK07942.1"/>
    <property type="match status" value="1"/>
</dbReference>
<feature type="region of interest" description="Disordered" evidence="4">
    <location>
        <begin position="46"/>
        <end position="95"/>
    </location>
</feature>
<proteinExistence type="predicted"/>
<evidence type="ECO:0000259" key="5">
    <source>
        <dbReference type="SMART" id="SM00479"/>
    </source>
</evidence>
<evidence type="ECO:0000256" key="4">
    <source>
        <dbReference type="SAM" id="MobiDB-lite"/>
    </source>
</evidence>
<protein>
    <recommendedName>
        <fullName evidence="5">Exonuclease domain-containing protein</fullName>
    </recommendedName>
</protein>
<keyword evidence="7" id="KW-1185">Reference proteome</keyword>
<feature type="region of interest" description="Disordered" evidence="4">
    <location>
        <begin position="295"/>
        <end position="325"/>
    </location>
</feature>
<evidence type="ECO:0000256" key="1">
    <source>
        <dbReference type="ARBA" id="ARBA00022722"/>
    </source>
</evidence>
<dbReference type="CDD" id="cd06127">
    <property type="entry name" value="DEDDh"/>
    <property type="match status" value="1"/>
</dbReference>
<dbReference type="InterPro" id="IPR013520">
    <property type="entry name" value="Ribonucl_H"/>
</dbReference>
<dbReference type="InterPro" id="IPR036397">
    <property type="entry name" value="RNaseH_sf"/>
</dbReference>
<evidence type="ECO:0000313" key="7">
    <source>
        <dbReference type="Proteomes" id="UP001500751"/>
    </source>
</evidence>
<accession>A0ABN2UQI1</accession>
<dbReference type="Proteomes" id="UP001500751">
    <property type="component" value="Unassembled WGS sequence"/>
</dbReference>
<keyword evidence="1" id="KW-0540">Nuclease</keyword>
<dbReference type="EMBL" id="BAAAQN010000032">
    <property type="protein sequence ID" value="GAA2041886.1"/>
    <property type="molecule type" value="Genomic_DNA"/>
</dbReference>
<evidence type="ECO:0000256" key="2">
    <source>
        <dbReference type="ARBA" id="ARBA00022801"/>
    </source>
</evidence>
<dbReference type="InterPro" id="IPR012337">
    <property type="entry name" value="RNaseH-like_sf"/>
</dbReference>
<keyword evidence="3" id="KW-0269">Exonuclease</keyword>
<dbReference type="SMART" id="SM00479">
    <property type="entry name" value="EXOIII"/>
    <property type="match status" value="1"/>
</dbReference>
<feature type="compositionally biased region" description="Basic and acidic residues" evidence="4">
    <location>
        <begin position="295"/>
        <end position="312"/>
    </location>
</feature>
<dbReference type="RefSeq" id="WP_344668136.1">
    <property type="nucleotide sequence ID" value="NZ_BAAAQN010000032.1"/>
</dbReference>
<name>A0ABN2UQI1_9ACTN</name>
<dbReference type="SUPFAM" id="SSF53098">
    <property type="entry name" value="Ribonuclease H-like"/>
    <property type="match status" value="1"/>
</dbReference>
<dbReference type="PANTHER" id="PTHR30231">
    <property type="entry name" value="DNA POLYMERASE III SUBUNIT EPSILON"/>
    <property type="match status" value="1"/>
</dbReference>
<dbReference type="Pfam" id="PF00929">
    <property type="entry name" value="RNase_T"/>
    <property type="match status" value="1"/>
</dbReference>
<reference evidence="6 7" key="1">
    <citation type="journal article" date="2019" name="Int. J. Syst. Evol. Microbiol.">
        <title>The Global Catalogue of Microorganisms (GCM) 10K type strain sequencing project: providing services to taxonomists for standard genome sequencing and annotation.</title>
        <authorList>
            <consortium name="The Broad Institute Genomics Platform"/>
            <consortium name="The Broad Institute Genome Sequencing Center for Infectious Disease"/>
            <person name="Wu L."/>
            <person name="Ma J."/>
        </authorList>
    </citation>
    <scope>NUCLEOTIDE SEQUENCE [LARGE SCALE GENOMIC DNA]</scope>
    <source>
        <strain evidence="6 7">JCM 16014</strain>
    </source>
</reference>
<organism evidence="6 7">
    <name type="scientific">Catenulispora yoronensis</name>
    <dbReference type="NCBI Taxonomy" id="450799"/>
    <lineage>
        <taxon>Bacteria</taxon>
        <taxon>Bacillati</taxon>
        <taxon>Actinomycetota</taxon>
        <taxon>Actinomycetes</taxon>
        <taxon>Catenulisporales</taxon>
        <taxon>Catenulisporaceae</taxon>
        <taxon>Catenulispora</taxon>
    </lineage>
</organism>